<evidence type="ECO:0000313" key="2">
    <source>
        <dbReference type="Proteomes" id="UP000002424"/>
    </source>
</evidence>
<dbReference type="HOGENOM" id="CLU_3418719_0_0_6"/>
<dbReference type="AlphaFoldDB" id="C1DJZ8"/>
<accession>C1DJZ8</accession>
<dbReference type="EnsemblBacteria" id="ACO80903">
    <property type="protein sequence ID" value="ACO80903"/>
    <property type="gene ID" value="Avin_47990"/>
</dbReference>
<dbReference type="KEGG" id="avn:Avin_47990"/>
<reference evidence="1 2" key="1">
    <citation type="journal article" date="2009" name="J. Bacteriol.">
        <title>Genome sequence of Azotobacter vinelandii, an obligate aerobe specialized to support diverse anaerobic metabolic processes.</title>
        <authorList>
            <person name="Setubal J.C."/>
            <person name="dos Santos P."/>
            <person name="Goldman B.S."/>
            <person name="Ertesvag H."/>
            <person name="Espin G."/>
            <person name="Rubio L.M."/>
            <person name="Valla S."/>
            <person name="Almeida N.F."/>
            <person name="Balasubramanian D."/>
            <person name="Cromes L."/>
            <person name="Curatti L."/>
            <person name="Du Z."/>
            <person name="Godsy E."/>
            <person name="Goodner B."/>
            <person name="Hellner-Burris K."/>
            <person name="Hernandez J.A."/>
            <person name="Houmiel K."/>
            <person name="Imperial J."/>
            <person name="Kennedy C."/>
            <person name="Larson T.J."/>
            <person name="Latreille P."/>
            <person name="Ligon L.S."/>
            <person name="Lu J."/>
            <person name="Maerk M."/>
            <person name="Miller N.M."/>
            <person name="Norton S."/>
            <person name="O'Carroll I.P."/>
            <person name="Paulsen I."/>
            <person name="Raulfs E.C."/>
            <person name="Roemer R."/>
            <person name="Rosser J."/>
            <person name="Segura D."/>
            <person name="Slater S."/>
            <person name="Stricklin S.L."/>
            <person name="Studholme D.J."/>
            <person name="Sun J."/>
            <person name="Viana C.J."/>
            <person name="Wallin E."/>
            <person name="Wang B."/>
            <person name="Wheeler C."/>
            <person name="Zhu H."/>
            <person name="Dean D.R."/>
            <person name="Dixon R."/>
            <person name="Wood D."/>
        </authorList>
    </citation>
    <scope>NUCLEOTIDE SEQUENCE [LARGE SCALE GENOMIC DNA]</scope>
    <source>
        <strain evidence="2">DJ / ATCC BAA-1303</strain>
    </source>
</reference>
<name>C1DJZ8_AZOVD</name>
<sequence>MAFTVSGPIFRLFSEGERFRQENSS</sequence>
<proteinExistence type="predicted"/>
<protein>
    <submittedName>
        <fullName evidence="1">Uncharacterized protein</fullName>
    </submittedName>
</protein>
<organism evidence="1 2">
    <name type="scientific">Azotobacter vinelandii (strain DJ / ATCC BAA-1303)</name>
    <dbReference type="NCBI Taxonomy" id="322710"/>
    <lineage>
        <taxon>Bacteria</taxon>
        <taxon>Pseudomonadati</taxon>
        <taxon>Pseudomonadota</taxon>
        <taxon>Gammaproteobacteria</taxon>
        <taxon>Pseudomonadales</taxon>
        <taxon>Pseudomonadaceae</taxon>
        <taxon>Azotobacter</taxon>
    </lineage>
</organism>
<gene>
    <name evidence="1" type="ordered locus">Avin_47990</name>
</gene>
<dbReference type="EMBL" id="CP001157">
    <property type="protein sequence ID" value="ACO80903.1"/>
    <property type="molecule type" value="Genomic_DNA"/>
</dbReference>
<keyword evidence="2" id="KW-1185">Reference proteome</keyword>
<evidence type="ECO:0000313" key="1">
    <source>
        <dbReference type="EMBL" id="ACO80903.1"/>
    </source>
</evidence>
<dbReference type="Proteomes" id="UP000002424">
    <property type="component" value="Chromosome"/>
</dbReference>